<evidence type="ECO:0000256" key="6">
    <source>
        <dbReference type="PIRSR" id="PIRSR028757-1"/>
    </source>
</evidence>
<dbReference type="InterPro" id="IPR040449">
    <property type="entry name" value="Peptidase_S66_N"/>
</dbReference>
<dbReference type="PANTHER" id="PTHR30237">
    <property type="entry name" value="MURAMOYLTETRAPEPTIDE CARBOXYPEPTIDASE"/>
    <property type="match status" value="1"/>
</dbReference>
<keyword evidence="4" id="KW-0378">Hydrolase</keyword>
<protein>
    <submittedName>
        <fullName evidence="9">LD-carboxypeptidase</fullName>
    </submittedName>
</protein>
<dbReference type="GO" id="GO:0004180">
    <property type="term" value="F:carboxypeptidase activity"/>
    <property type="evidence" value="ECO:0007669"/>
    <property type="project" value="UniProtKB-KW"/>
</dbReference>
<dbReference type="CDD" id="cd07025">
    <property type="entry name" value="Peptidase_S66"/>
    <property type="match status" value="1"/>
</dbReference>
<dbReference type="Gene3D" id="3.40.50.10740">
    <property type="entry name" value="Class I glutamine amidotransferase-like"/>
    <property type="match status" value="1"/>
</dbReference>
<dbReference type="Proteomes" id="UP000298347">
    <property type="component" value="Unassembled WGS sequence"/>
</dbReference>
<dbReference type="EMBL" id="SRJD01000001">
    <property type="protein sequence ID" value="TGB00441.1"/>
    <property type="molecule type" value="Genomic_DNA"/>
</dbReference>
<keyword evidence="5" id="KW-0720">Serine protease</keyword>
<dbReference type="InterPro" id="IPR003507">
    <property type="entry name" value="S66_fam"/>
</dbReference>
<dbReference type="SUPFAM" id="SSF52317">
    <property type="entry name" value="Class I glutamine amidotransferase-like"/>
    <property type="match status" value="1"/>
</dbReference>
<evidence type="ECO:0000256" key="4">
    <source>
        <dbReference type="ARBA" id="ARBA00022801"/>
    </source>
</evidence>
<dbReference type="InterPro" id="IPR027461">
    <property type="entry name" value="Carboxypeptidase_A_C_sf"/>
</dbReference>
<dbReference type="AlphaFoldDB" id="A0A4Z0GTZ0"/>
<dbReference type="InterPro" id="IPR027478">
    <property type="entry name" value="LdcA_N"/>
</dbReference>
<keyword evidence="2 9" id="KW-0121">Carboxypeptidase</keyword>
<feature type="domain" description="LD-carboxypeptidase N-terminal" evidence="7">
    <location>
        <begin position="13"/>
        <end position="129"/>
    </location>
</feature>
<feature type="domain" description="LD-carboxypeptidase C-terminal" evidence="8">
    <location>
        <begin position="176"/>
        <end position="290"/>
    </location>
</feature>
<feature type="active site" description="Nucleophile" evidence="6">
    <location>
        <position position="109"/>
    </location>
</feature>
<feature type="active site" description="Charge relay system" evidence="6">
    <location>
        <position position="277"/>
    </location>
</feature>
<keyword evidence="10" id="KW-1185">Reference proteome</keyword>
<feature type="active site" description="Charge relay system" evidence="6">
    <location>
        <position position="207"/>
    </location>
</feature>
<dbReference type="PANTHER" id="PTHR30237:SF2">
    <property type="entry name" value="MUREIN TETRAPEPTIDE CARBOXYPEPTIDASE"/>
    <property type="match status" value="1"/>
</dbReference>
<evidence type="ECO:0000259" key="7">
    <source>
        <dbReference type="Pfam" id="PF02016"/>
    </source>
</evidence>
<evidence type="ECO:0000256" key="5">
    <source>
        <dbReference type="ARBA" id="ARBA00022825"/>
    </source>
</evidence>
<proteinExistence type="inferred from homology"/>
<dbReference type="GO" id="GO:0008236">
    <property type="term" value="F:serine-type peptidase activity"/>
    <property type="evidence" value="ECO:0007669"/>
    <property type="project" value="UniProtKB-KW"/>
</dbReference>
<evidence type="ECO:0000256" key="2">
    <source>
        <dbReference type="ARBA" id="ARBA00022645"/>
    </source>
</evidence>
<dbReference type="InterPro" id="IPR029062">
    <property type="entry name" value="Class_I_gatase-like"/>
</dbReference>
<evidence type="ECO:0000313" key="10">
    <source>
        <dbReference type="Proteomes" id="UP000298347"/>
    </source>
</evidence>
<evidence type="ECO:0000256" key="1">
    <source>
        <dbReference type="ARBA" id="ARBA00010233"/>
    </source>
</evidence>
<dbReference type="InterPro" id="IPR040921">
    <property type="entry name" value="Peptidase_S66C"/>
</dbReference>
<gene>
    <name evidence="9" type="ORF">E4665_01825</name>
</gene>
<dbReference type="SUPFAM" id="SSF141986">
    <property type="entry name" value="LD-carboxypeptidase A C-terminal domain-like"/>
    <property type="match status" value="1"/>
</dbReference>
<sequence length="306" mass="33710">MIFPEHLREGDIIGVISPAGPPDPKKLNRAAEWLTGLGFVIKYGRFIDQTDDYLAGSDEQRLSDLHEMFSDDSVHAVICARGGYGTARFADHVDYQLIRNHPKIFWGYSDITYLHTAIRQKSGLITFHGPMLASDLGAEDVPLLSRQLFSQLFEPTSLRYDEHISSLKRICGGSAQGMLVGGNLSLLVSSLGTPFEIDTRNKLLLLEDIGEAPYKVDRMLNQLRLAGKLEKVSGFVIGGFRTDDSPDPATVLSLEKVISEYIAPLKKPALSGFLIGHCRPNFSVPLGTEALLDADEKQLWIQAGVV</sequence>
<dbReference type="Gene3D" id="3.50.30.60">
    <property type="entry name" value="LD-carboxypeptidase A C-terminal domain-like"/>
    <property type="match status" value="1"/>
</dbReference>
<evidence type="ECO:0000313" key="9">
    <source>
        <dbReference type="EMBL" id="TGB00441.1"/>
    </source>
</evidence>
<organism evidence="9 10">
    <name type="scientific">Sporolactobacillus shoreae</name>
    <dbReference type="NCBI Taxonomy" id="1465501"/>
    <lineage>
        <taxon>Bacteria</taxon>
        <taxon>Bacillati</taxon>
        <taxon>Bacillota</taxon>
        <taxon>Bacilli</taxon>
        <taxon>Bacillales</taxon>
        <taxon>Sporolactobacillaceae</taxon>
        <taxon>Sporolactobacillus</taxon>
    </lineage>
</organism>
<dbReference type="PIRSF" id="PIRSF028757">
    <property type="entry name" value="LD-carboxypeptidase"/>
    <property type="match status" value="1"/>
</dbReference>
<evidence type="ECO:0000256" key="3">
    <source>
        <dbReference type="ARBA" id="ARBA00022670"/>
    </source>
</evidence>
<keyword evidence="3" id="KW-0645">Protease</keyword>
<evidence type="ECO:0000259" key="8">
    <source>
        <dbReference type="Pfam" id="PF17676"/>
    </source>
</evidence>
<dbReference type="Pfam" id="PF02016">
    <property type="entry name" value="Peptidase_S66"/>
    <property type="match status" value="1"/>
</dbReference>
<comment type="similarity">
    <text evidence="1">Belongs to the peptidase S66 family.</text>
</comment>
<comment type="caution">
    <text evidence="9">The sequence shown here is derived from an EMBL/GenBank/DDBJ whole genome shotgun (WGS) entry which is preliminary data.</text>
</comment>
<dbReference type="RefSeq" id="WP_135347086.1">
    <property type="nucleotide sequence ID" value="NZ_SRJD01000001.1"/>
</dbReference>
<reference evidence="9 10" key="1">
    <citation type="journal article" date="2015" name="Int. J. Syst. Evol. Microbiol.">
        <title>Sporolactobacillus shoreae sp. nov. and Sporolactobacillus spathodeae sp. nov., two spore-forming lactic acid bacteria isolated from tree barks in Thailand.</title>
        <authorList>
            <person name="Thamacharoensuk T."/>
            <person name="Kitahara M."/>
            <person name="Ohkuma M."/>
            <person name="Thongchul N."/>
            <person name="Tanasupawat S."/>
        </authorList>
    </citation>
    <scope>NUCLEOTIDE SEQUENCE [LARGE SCALE GENOMIC DNA]</scope>
    <source>
        <strain evidence="9 10">BK92</strain>
    </source>
</reference>
<dbReference type="OrthoDB" id="9807329at2"/>
<dbReference type="GO" id="GO:0006508">
    <property type="term" value="P:proteolysis"/>
    <property type="evidence" value="ECO:0007669"/>
    <property type="project" value="UniProtKB-KW"/>
</dbReference>
<accession>A0A4Z0GTZ0</accession>
<name>A0A4Z0GTZ0_9BACL</name>
<dbReference type="Pfam" id="PF17676">
    <property type="entry name" value="Peptidase_S66C"/>
    <property type="match status" value="1"/>
</dbReference>